<keyword evidence="5" id="KW-1185">Reference proteome</keyword>
<dbReference type="Gene3D" id="3.40.50.2300">
    <property type="match status" value="1"/>
</dbReference>
<dbReference type="SUPFAM" id="SSF52172">
    <property type="entry name" value="CheY-like"/>
    <property type="match status" value="1"/>
</dbReference>
<dbReference type="Gene3D" id="2.40.50.1020">
    <property type="entry name" value="LytTr DNA-binding domain"/>
    <property type="match status" value="1"/>
</dbReference>
<protein>
    <submittedName>
        <fullName evidence="4">Response regulator transcription factor</fullName>
    </submittedName>
</protein>
<dbReference type="InterPro" id="IPR007492">
    <property type="entry name" value="LytTR_DNA-bd_dom"/>
</dbReference>
<dbReference type="PROSITE" id="PS50930">
    <property type="entry name" value="HTH_LYTTR"/>
    <property type="match status" value="1"/>
</dbReference>
<evidence type="ECO:0000313" key="4">
    <source>
        <dbReference type="EMBL" id="NKI33351.1"/>
    </source>
</evidence>
<comment type="caution">
    <text evidence="4">The sequence shown here is derived from an EMBL/GenBank/DDBJ whole genome shotgun (WGS) entry which is preliminary data.</text>
</comment>
<dbReference type="PROSITE" id="PS50110">
    <property type="entry name" value="RESPONSE_REGULATORY"/>
    <property type="match status" value="1"/>
</dbReference>
<reference evidence="4 5" key="1">
    <citation type="submission" date="2020-04" db="EMBL/GenBank/DDBJ databases">
        <authorList>
            <person name="Yoon J."/>
        </authorList>
    </citation>
    <scope>NUCLEOTIDE SEQUENCE [LARGE SCALE GENOMIC DNA]</scope>
    <source>
        <strain evidence="4 5">DJ-13</strain>
    </source>
</reference>
<evidence type="ECO:0000259" key="2">
    <source>
        <dbReference type="PROSITE" id="PS50110"/>
    </source>
</evidence>
<dbReference type="InterPro" id="IPR046947">
    <property type="entry name" value="LytR-like"/>
</dbReference>
<feature type="domain" description="Response regulatory" evidence="2">
    <location>
        <begin position="4"/>
        <end position="115"/>
    </location>
</feature>
<dbReference type="Pfam" id="PF00072">
    <property type="entry name" value="Response_reg"/>
    <property type="match status" value="1"/>
</dbReference>
<dbReference type="PANTHER" id="PTHR37299">
    <property type="entry name" value="TRANSCRIPTIONAL REGULATOR-RELATED"/>
    <property type="match status" value="1"/>
</dbReference>
<evidence type="ECO:0000259" key="3">
    <source>
        <dbReference type="PROSITE" id="PS50930"/>
    </source>
</evidence>
<dbReference type="InterPro" id="IPR001789">
    <property type="entry name" value="Sig_transdc_resp-reg_receiver"/>
</dbReference>
<dbReference type="InterPro" id="IPR011006">
    <property type="entry name" value="CheY-like_superfamily"/>
</dbReference>
<dbReference type="Pfam" id="PF04397">
    <property type="entry name" value="LytTR"/>
    <property type="match status" value="1"/>
</dbReference>
<dbReference type="PANTHER" id="PTHR37299:SF1">
    <property type="entry name" value="STAGE 0 SPORULATION PROTEIN A HOMOLOG"/>
    <property type="match status" value="1"/>
</dbReference>
<feature type="modified residue" description="4-aspartylphosphate" evidence="1">
    <location>
        <position position="55"/>
    </location>
</feature>
<dbReference type="SMART" id="SM00448">
    <property type="entry name" value="REC"/>
    <property type="match status" value="1"/>
</dbReference>
<gene>
    <name evidence="4" type="ORF">HCU67_15455</name>
</gene>
<proteinExistence type="predicted"/>
<evidence type="ECO:0000256" key="1">
    <source>
        <dbReference type="PROSITE-ProRule" id="PRU00169"/>
    </source>
</evidence>
<organism evidence="4 5">
    <name type="scientific">Croceivirga thetidis</name>
    <dbReference type="NCBI Taxonomy" id="2721623"/>
    <lineage>
        <taxon>Bacteria</taxon>
        <taxon>Pseudomonadati</taxon>
        <taxon>Bacteroidota</taxon>
        <taxon>Flavobacteriia</taxon>
        <taxon>Flavobacteriales</taxon>
        <taxon>Flavobacteriaceae</taxon>
        <taxon>Croceivirga</taxon>
    </lineage>
</organism>
<feature type="domain" description="HTH LytTR-type" evidence="3">
    <location>
        <begin position="129"/>
        <end position="228"/>
    </location>
</feature>
<evidence type="ECO:0000313" key="5">
    <source>
        <dbReference type="Proteomes" id="UP000718451"/>
    </source>
</evidence>
<dbReference type="RefSeq" id="WP_168553574.1">
    <property type="nucleotide sequence ID" value="NZ_JAAWWL010000003.1"/>
</dbReference>
<sequence>MSIKCIVVEDQPPAQRILRKFIEDAGSLELKGVFSDGLSAMEFLKTEQVDLMFLDIHLPKISGIEFLKSLKNRPYVILTTAFSEYALEGYDLDVIDYLLKPFSFQRFLQAINKVPALGGNEAQADTKELYVKSGHEFIKVNIEDIISINSDSDYTEIQLGDKKVLSNESLKHWLAVLDSKKFIQLHKSYIINTSKIARVSGNQVFMELEVVVPIGRAYKEQFMNRLTS</sequence>
<dbReference type="SMART" id="SM00850">
    <property type="entry name" value="LytTR"/>
    <property type="match status" value="1"/>
</dbReference>
<keyword evidence="1" id="KW-0597">Phosphoprotein</keyword>
<name>A0ABX1GWG6_9FLAO</name>
<dbReference type="EMBL" id="JAAWWL010000003">
    <property type="protein sequence ID" value="NKI33351.1"/>
    <property type="molecule type" value="Genomic_DNA"/>
</dbReference>
<dbReference type="Proteomes" id="UP000718451">
    <property type="component" value="Unassembled WGS sequence"/>
</dbReference>
<accession>A0ABX1GWG6</accession>